<name>M3G0L4_9LEPT</name>
<reference evidence="2 3" key="1">
    <citation type="submission" date="2013-01" db="EMBL/GenBank/DDBJ databases">
        <authorList>
            <person name="Harkins D.M."/>
            <person name="Durkin A.S."/>
            <person name="Brinkac L.M."/>
            <person name="Haft D.H."/>
            <person name="Selengut J.D."/>
            <person name="Sanka R."/>
            <person name="DePew J."/>
            <person name="Purushe J."/>
            <person name="Tulsiani S.M."/>
            <person name="Graham G.C."/>
            <person name="Burns M.-A."/>
            <person name="Dohnt M.F."/>
            <person name="Smythe L.D."/>
            <person name="McKay D.B."/>
            <person name="Craig S.B."/>
            <person name="Vinetz J.M."/>
            <person name="Sutton G.G."/>
            <person name="Nierman W.C."/>
            <person name="Fouts D.E."/>
        </authorList>
    </citation>
    <scope>NUCLEOTIDE SEQUENCE [LARGE SCALE GENOMIC DNA]</scope>
    <source>
        <strain evidence="2 3">LT2116</strain>
    </source>
</reference>
<keyword evidence="1" id="KW-1133">Transmembrane helix</keyword>
<organism evidence="2 3">
    <name type="scientific">Leptospira weilii serovar Topaz str. LT2116</name>
    <dbReference type="NCBI Taxonomy" id="1088540"/>
    <lineage>
        <taxon>Bacteria</taxon>
        <taxon>Pseudomonadati</taxon>
        <taxon>Spirochaetota</taxon>
        <taxon>Spirochaetia</taxon>
        <taxon>Leptospirales</taxon>
        <taxon>Leptospiraceae</taxon>
        <taxon>Leptospira</taxon>
    </lineage>
</organism>
<evidence type="ECO:0000313" key="3">
    <source>
        <dbReference type="Proteomes" id="UP000011770"/>
    </source>
</evidence>
<gene>
    <name evidence="2" type="ORF">LEP1GSC188_0675</name>
</gene>
<keyword evidence="1" id="KW-0472">Membrane</keyword>
<protein>
    <submittedName>
        <fullName evidence="2">Uncharacterized protein</fullName>
    </submittedName>
</protein>
<evidence type="ECO:0000313" key="2">
    <source>
        <dbReference type="EMBL" id="EMF79494.1"/>
    </source>
</evidence>
<dbReference type="EMBL" id="AHOR02000081">
    <property type="protein sequence ID" value="EMF79494.1"/>
    <property type="molecule type" value="Genomic_DNA"/>
</dbReference>
<dbReference type="AlphaFoldDB" id="M3G0L4"/>
<proteinExistence type="predicted"/>
<accession>M3G0L4</accession>
<comment type="caution">
    <text evidence="2">The sequence shown here is derived from an EMBL/GenBank/DDBJ whole genome shotgun (WGS) entry which is preliminary data.</text>
</comment>
<dbReference type="Proteomes" id="UP000011770">
    <property type="component" value="Unassembled WGS sequence"/>
</dbReference>
<feature type="transmembrane region" description="Helical" evidence="1">
    <location>
        <begin position="20"/>
        <end position="39"/>
    </location>
</feature>
<sequence length="66" mass="7495">MVLGHIQNSKGKLKSDPDFFRFPILWLCLFGLSLVLGDFRGASKKQPNSVWSFSELICEEKNHVGK</sequence>
<keyword evidence="1" id="KW-0812">Transmembrane</keyword>
<evidence type="ECO:0000256" key="1">
    <source>
        <dbReference type="SAM" id="Phobius"/>
    </source>
</evidence>